<dbReference type="EMBL" id="JARYMX010000004">
    <property type="protein sequence ID" value="KAJ9552984.1"/>
    <property type="molecule type" value="Genomic_DNA"/>
</dbReference>
<organism evidence="3 4">
    <name type="scientific">Centaurea solstitialis</name>
    <name type="common">yellow star-thistle</name>
    <dbReference type="NCBI Taxonomy" id="347529"/>
    <lineage>
        <taxon>Eukaryota</taxon>
        <taxon>Viridiplantae</taxon>
        <taxon>Streptophyta</taxon>
        <taxon>Embryophyta</taxon>
        <taxon>Tracheophyta</taxon>
        <taxon>Spermatophyta</taxon>
        <taxon>Magnoliopsida</taxon>
        <taxon>eudicotyledons</taxon>
        <taxon>Gunneridae</taxon>
        <taxon>Pentapetalae</taxon>
        <taxon>asterids</taxon>
        <taxon>campanulids</taxon>
        <taxon>Asterales</taxon>
        <taxon>Asteraceae</taxon>
        <taxon>Carduoideae</taxon>
        <taxon>Cardueae</taxon>
        <taxon>Centaureinae</taxon>
        <taxon>Centaurea</taxon>
    </lineage>
</organism>
<sequence>MSDFEDLNRTSVDIDRASVSTSRTSDEVNDASAAHPESSASSNLSEPSQVSSPTSDSPQEPPPSSIEPPKPIISSSSVHSEPASIEQVSIPEKHEPQTLQEIPSNLNIPHAIKWSKDHPQSQIIGDPSEGVKTRANVNYCLLACFVSKIEPKKVTDALEDPFWIKAMQDELLQFERNNVWTLTPLSIGKSVIGTKWVFRNKRNEIGVVIRNKARLVAQGYCQEEGIDYEETFTPVARLEAIRIFLAYAAHRGFKVYHMNVKSTFLNGKLKEEVYVKQPQDFTVRSIQMMYTFYTRLCMYTLRRTSHIVRHHIHVEYFYWMFSRGASYV</sequence>
<protein>
    <recommendedName>
        <fullName evidence="2">Reverse transcriptase Ty1/copia-type domain-containing protein</fullName>
    </recommendedName>
</protein>
<dbReference type="InterPro" id="IPR013103">
    <property type="entry name" value="RVT_2"/>
</dbReference>
<gene>
    <name evidence="3" type="ORF">OSB04_017029</name>
</gene>
<accession>A0AA38T3S9</accession>
<comment type="caution">
    <text evidence="3">The sequence shown here is derived from an EMBL/GenBank/DDBJ whole genome shotgun (WGS) entry which is preliminary data.</text>
</comment>
<feature type="domain" description="Reverse transcriptase Ty1/copia-type" evidence="2">
    <location>
        <begin position="177"/>
        <end position="285"/>
    </location>
</feature>
<evidence type="ECO:0000313" key="3">
    <source>
        <dbReference type="EMBL" id="KAJ9552984.1"/>
    </source>
</evidence>
<feature type="compositionally biased region" description="Low complexity" evidence="1">
    <location>
        <begin position="72"/>
        <end position="86"/>
    </location>
</feature>
<feature type="compositionally biased region" description="Pro residues" evidence="1">
    <location>
        <begin position="59"/>
        <end position="71"/>
    </location>
</feature>
<feature type="region of interest" description="Disordered" evidence="1">
    <location>
        <begin position="1"/>
        <end position="88"/>
    </location>
</feature>
<proteinExistence type="predicted"/>
<dbReference type="AlphaFoldDB" id="A0AA38T3S9"/>
<name>A0AA38T3S9_9ASTR</name>
<keyword evidence="4" id="KW-1185">Reference proteome</keyword>
<feature type="compositionally biased region" description="Basic and acidic residues" evidence="1">
    <location>
        <begin position="1"/>
        <end position="16"/>
    </location>
</feature>
<feature type="compositionally biased region" description="Low complexity" evidence="1">
    <location>
        <begin position="31"/>
        <end position="58"/>
    </location>
</feature>
<evidence type="ECO:0000259" key="2">
    <source>
        <dbReference type="Pfam" id="PF07727"/>
    </source>
</evidence>
<reference evidence="3" key="1">
    <citation type="submission" date="2023-03" db="EMBL/GenBank/DDBJ databases">
        <title>Chromosome-scale reference genome and RAD-based genetic map of yellow starthistle (Centaurea solstitialis) reveal putative structural variation and QTLs associated with invader traits.</title>
        <authorList>
            <person name="Reatini B."/>
            <person name="Cang F.A."/>
            <person name="Jiang Q."/>
            <person name="Mckibben M.T.W."/>
            <person name="Barker M.S."/>
            <person name="Rieseberg L.H."/>
            <person name="Dlugosch K.M."/>
        </authorList>
    </citation>
    <scope>NUCLEOTIDE SEQUENCE</scope>
    <source>
        <strain evidence="3">CAN-66</strain>
        <tissue evidence="3">Leaf</tissue>
    </source>
</reference>
<dbReference type="Pfam" id="PF07727">
    <property type="entry name" value="RVT_2"/>
    <property type="match status" value="1"/>
</dbReference>
<evidence type="ECO:0000256" key="1">
    <source>
        <dbReference type="SAM" id="MobiDB-lite"/>
    </source>
</evidence>
<dbReference type="Proteomes" id="UP001172457">
    <property type="component" value="Chromosome 4"/>
</dbReference>
<evidence type="ECO:0000313" key="4">
    <source>
        <dbReference type="Proteomes" id="UP001172457"/>
    </source>
</evidence>